<evidence type="ECO:0000313" key="7">
    <source>
        <dbReference type="Proteomes" id="UP000193144"/>
    </source>
</evidence>
<evidence type="ECO:0000259" key="5">
    <source>
        <dbReference type="PROSITE" id="PS51782"/>
    </source>
</evidence>
<dbReference type="InterPro" id="IPR036779">
    <property type="entry name" value="LysM_dom_sf"/>
</dbReference>
<feature type="region of interest" description="Disordered" evidence="3">
    <location>
        <begin position="103"/>
        <end position="130"/>
    </location>
</feature>
<comment type="caution">
    <text evidence="6">The sequence shown here is derived from an EMBL/GenBank/DDBJ whole genome shotgun (WGS) entry which is preliminary data.</text>
</comment>
<dbReference type="SUPFAM" id="SSF54106">
    <property type="entry name" value="LysM domain"/>
    <property type="match status" value="2"/>
</dbReference>
<evidence type="ECO:0000256" key="2">
    <source>
        <dbReference type="ARBA" id="ARBA00023026"/>
    </source>
</evidence>
<accession>A0A1Y1ZRG8</accession>
<dbReference type="Proteomes" id="UP000193144">
    <property type="component" value="Unassembled WGS sequence"/>
</dbReference>
<dbReference type="GO" id="GO:0008061">
    <property type="term" value="F:chitin binding"/>
    <property type="evidence" value="ECO:0007669"/>
    <property type="project" value="UniProtKB-KW"/>
</dbReference>
<dbReference type="EMBL" id="MCFA01000047">
    <property type="protein sequence ID" value="ORY12851.1"/>
    <property type="molecule type" value="Genomic_DNA"/>
</dbReference>
<dbReference type="PANTHER" id="PTHR34997">
    <property type="entry name" value="AM15"/>
    <property type="match status" value="1"/>
</dbReference>
<feature type="signal peptide" evidence="4">
    <location>
        <begin position="1"/>
        <end position="19"/>
    </location>
</feature>
<keyword evidence="2" id="KW-0843">Virulence</keyword>
<keyword evidence="1" id="KW-0147">Chitin-binding</keyword>
<feature type="chain" id="PRO_5012937509" description="LysM domain-containing protein" evidence="4">
    <location>
        <begin position="20"/>
        <end position="195"/>
    </location>
</feature>
<organism evidence="6 7">
    <name type="scientific">Clohesyomyces aquaticus</name>
    <dbReference type="NCBI Taxonomy" id="1231657"/>
    <lineage>
        <taxon>Eukaryota</taxon>
        <taxon>Fungi</taxon>
        <taxon>Dikarya</taxon>
        <taxon>Ascomycota</taxon>
        <taxon>Pezizomycotina</taxon>
        <taxon>Dothideomycetes</taxon>
        <taxon>Pleosporomycetidae</taxon>
        <taxon>Pleosporales</taxon>
        <taxon>Lindgomycetaceae</taxon>
        <taxon>Clohesyomyces</taxon>
    </lineage>
</organism>
<keyword evidence="7" id="KW-1185">Reference proteome</keyword>
<gene>
    <name evidence="6" type="ORF">BCR34DRAFT_600334</name>
</gene>
<evidence type="ECO:0000256" key="3">
    <source>
        <dbReference type="SAM" id="MobiDB-lite"/>
    </source>
</evidence>
<dbReference type="Gene3D" id="3.10.350.10">
    <property type="entry name" value="LysM domain"/>
    <property type="match status" value="2"/>
</dbReference>
<keyword evidence="4" id="KW-0732">Signal</keyword>
<feature type="domain" description="LysM" evidence="5">
    <location>
        <begin position="44"/>
        <end position="94"/>
    </location>
</feature>
<evidence type="ECO:0000313" key="6">
    <source>
        <dbReference type="EMBL" id="ORY12851.1"/>
    </source>
</evidence>
<feature type="domain" description="LysM" evidence="5">
    <location>
        <begin position="147"/>
        <end position="193"/>
    </location>
</feature>
<reference evidence="6 7" key="1">
    <citation type="submission" date="2016-07" db="EMBL/GenBank/DDBJ databases">
        <title>Pervasive Adenine N6-methylation of Active Genes in Fungi.</title>
        <authorList>
            <consortium name="DOE Joint Genome Institute"/>
            <person name="Mondo S.J."/>
            <person name="Dannebaum R.O."/>
            <person name="Kuo R.C."/>
            <person name="Labutti K."/>
            <person name="Haridas S."/>
            <person name="Kuo A."/>
            <person name="Salamov A."/>
            <person name="Ahrendt S.R."/>
            <person name="Lipzen A."/>
            <person name="Sullivan W."/>
            <person name="Andreopoulos W.B."/>
            <person name="Clum A."/>
            <person name="Lindquist E."/>
            <person name="Daum C."/>
            <person name="Ramamoorthy G.K."/>
            <person name="Gryganskyi A."/>
            <person name="Culley D."/>
            <person name="Magnuson J.K."/>
            <person name="James T.Y."/>
            <person name="O'Malley M.A."/>
            <person name="Stajich J.E."/>
            <person name="Spatafora J.W."/>
            <person name="Visel A."/>
            <person name="Grigoriev I.V."/>
        </authorList>
    </citation>
    <scope>NUCLEOTIDE SEQUENCE [LARGE SCALE GENOMIC DNA]</scope>
    <source>
        <strain evidence="6 7">CBS 115471</strain>
    </source>
</reference>
<dbReference type="PROSITE" id="PS51782">
    <property type="entry name" value="LYSM"/>
    <property type="match status" value="2"/>
</dbReference>
<dbReference type="PANTHER" id="PTHR34997:SF1">
    <property type="entry name" value="PEPTIDOGLYCAN-BINDING LYSIN DOMAIN"/>
    <property type="match status" value="1"/>
</dbReference>
<protein>
    <recommendedName>
        <fullName evidence="5">LysM domain-containing protein</fullName>
    </recommendedName>
</protein>
<sequence>MFASWTKLGLLAIATCTTALNIPRQDPSTFPQPHQPHIISNCNAFYLVKSGDFCQKIVNTYKNFTLDDFYTWNPDVPTPKRDCSNLLANYYVCVGTDSTMPTTTTTTASPTTTTTTSTATSTSTPGGCPSPPSPIQPGITFINCCSKFYFVERGDTCVAIEKKFGFSDNIFRHLTQGIDPDCYDLEAGYYVCVGR</sequence>
<dbReference type="InterPro" id="IPR052210">
    <property type="entry name" value="LysM1-like"/>
</dbReference>
<proteinExistence type="predicted"/>
<name>A0A1Y1ZRG8_9PLEO</name>
<evidence type="ECO:0000256" key="4">
    <source>
        <dbReference type="SAM" id="SignalP"/>
    </source>
</evidence>
<dbReference type="InterPro" id="IPR018392">
    <property type="entry name" value="LysM"/>
</dbReference>
<feature type="compositionally biased region" description="Low complexity" evidence="3">
    <location>
        <begin position="103"/>
        <end position="127"/>
    </location>
</feature>
<dbReference type="OrthoDB" id="2281372at2759"/>
<dbReference type="AlphaFoldDB" id="A0A1Y1ZRG8"/>
<dbReference type="STRING" id="1231657.A0A1Y1ZRG8"/>
<evidence type="ECO:0000256" key="1">
    <source>
        <dbReference type="ARBA" id="ARBA00022669"/>
    </source>
</evidence>